<sequence>MSAAKAMVAPHLRRVMICVDECPWFVESISSSQNKEKGVVLESTTQFGNSIKKKGNQTYVAALIEIKPNQWVQVPDEVAGFLDEFGDTMPDELPKELPPRRAIDQWIELVPGAVLPAKATYKMGALELEELSKQLNGMVESGYMVPSKTPYGALVLFQKKSDGSLRINYLEEHLQHLRKVLIRLKEEKLYIKKEKCEFCRKEVKFLGHWVGQGKLRMDEGNIKAIMDWPIPTKVAELRSFLGLANYYRKFIKGYSKRTWEANQVADALSRKDVHAFVGALTQVSTTFFDRVREQSLLDPGYKKLLEEARNGELVRYWEEYGILYANGGRLFVPNNGTLRRELLKETHDTKWAGHPDKTERRQEVELLQPLPIPEKPWQSISTDFIVGCPEVKGFRSILVVVDRFLKYGIFIPAHHACPADVAAELIMKNVVKYFGLPEDIINDRDSKLTGRFWTTLFNMPSSDRKFSTANHPQTNGQTERMHHCWKEYLPHYVTASQRNWV</sequence>
<dbReference type="InterPro" id="IPR043128">
    <property type="entry name" value="Rev_trsase/Diguanyl_cyclase"/>
</dbReference>
<accession>A0A803Q628</accession>
<dbReference type="AlphaFoldDB" id="A0A803Q628"/>
<dbReference type="InterPro" id="IPR012337">
    <property type="entry name" value="RNaseH-like_sf"/>
</dbReference>
<dbReference type="InterPro" id="IPR001584">
    <property type="entry name" value="Integrase_cat-core"/>
</dbReference>
<dbReference type="Gene3D" id="3.30.420.10">
    <property type="entry name" value="Ribonuclease H-like superfamily/Ribonuclease H"/>
    <property type="match status" value="1"/>
</dbReference>
<dbReference type="EMBL" id="UZAU01000642">
    <property type="status" value="NOT_ANNOTATED_CDS"/>
    <property type="molecule type" value="Genomic_DNA"/>
</dbReference>
<dbReference type="PANTHER" id="PTHR37984">
    <property type="entry name" value="PROTEIN CBG26694"/>
    <property type="match status" value="1"/>
</dbReference>
<dbReference type="SUPFAM" id="SSF56672">
    <property type="entry name" value="DNA/RNA polymerases"/>
    <property type="match status" value="1"/>
</dbReference>
<dbReference type="GO" id="GO:0015074">
    <property type="term" value="P:DNA integration"/>
    <property type="evidence" value="ECO:0007669"/>
    <property type="project" value="InterPro"/>
</dbReference>
<feature type="domain" description="Integrase catalytic" evidence="1">
    <location>
        <begin position="372"/>
        <end position="501"/>
    </location>
</feature>
<name>A0A803Q628_CANSA</name>
<organism evidence="2 3">
    <name type="scientific">Cannabis sativa</name>
    <name type="common">Hemp</name>
    <name type="synonym">Marijuana</name>
    <dbReference type="NCBI Taxonomy" id="3483"/>
    <lineage>
        <taxon>Eukaryota</taxon>
        <taxon>Viridiplantae</taxon>
        <taxon>Streptophyta</taxon>
        <taxon>Embryophyta</taxon>
        <taxon>Tracheophyta</taxon>
        <taxon>Spermatophyta</taxon>
        <taxon>Magnoliopsida</taxon>
        <taxon>eudicotyledons</taxon>
        <taxon>Gunneridae</taxon>
        <taxon>Pentapetalae</taxon>
        <taxon>rosids</taxon>
        <taxon>fabids</taxon>
        <taxon>Rosales</taxon>
        <taxon>Cannabaceae</taxon>
        <taxon>Cannabis</taxon>
    </lineage>
</organism>
<evidence type="ECO:0000313" key="3">
    <source>
        <dbReference type="Proteomes" id="UP000596661"/>
    </source>
</evidence>
<evidence type="ECO:0000259" key="1">
    <source>
        <dbReference type="PROSITE" id="PS50994"/>
    </source>
</evidence>
<reference evidence="2" key="2">
    <citation type="submission" date="2021-03" db="UniProtKB">
        <authorList>
            <consortium name="EnsemblPlants"/>
        </authorList>
    </citation>
    <scope>IDENTIFICATION</scope>
</reference>
<evidence type="ECO:0000313" key="2">
    <source>
        <dbReference type="EnsemblPlants" id="cds.evm.model.07.698"/>
    </source>
</evidence>
<dbReference type="SUPFAM" id="SSF53098">
    <property type="entry name" value="Ribonuclease H-like"/>
    <property type="match status" value="1"/>
</dbReference>
<dbReference type="InterPro" id="IPR036397">
    <property type="entry name" value="RNaseH_sf"/>
</dbReference>
<dbReference type="PROSITE" id="PS50994">
    <property type="entry name" value="INTEGRASE"/>
    <property type="match status" value="1"/>
</dbReference>
<dbReference type="InterPro" id="IPR050951">
    <property type="entry name" value="Retrovirus_Pol_polyprotein"/>
</dbReference>
<keyword evidence="3" id="KW-1185">Reference proteome</keyword>
<dbReference type="PANTHER" id="PTHR37984:SF5">
    <property type="entry name" value="PROTEIN NYNRIN-LIKE"/>
    <property type="match status" value="1"/>
</dbReference>
<dbReference type="Gramene" id="evm.model.07.698">
    <property type="protein sequence ID" value="cds.evm.model.07.698"/>
    <property type="gene ID" value="evm.TU.07.698"/>
</dbReference>
<dbReference type="Gene3D" id="3.10.10.10">
    <property type="entry name" value="HIV Type 1 Reverse Transcriptase, subunit A, domain 1"/>
    <property type="match status" value="1"/>
</dbReference>
<dbReference type="Gene3D" id="3.30.70.270">
    <property type="match status" value="2"/>
</dbReference>
<reference evidence="2" key="1">
    <citation type="submission" date="2018-11" db="EMBL/GenBank/DDBJ databases">
        <authorList>
            <person name="Grassa J C."/>
        </authorList>
    </citation>
    <scope>NUCLEOTIDE SEQUENCE [LARGE SCALE GENOMIC DNA]</scope>
</reference>
<dbReference type="EnsemblPlants" id="evm.model.07.698">
    <property type="protein sequence ID" value="cds.evm.model.07.698"/>
    <property type="gene ID" value="evm.TU.07.698"/>
</dbReference>
<dbReference type="OMA" id="IAFESCK"/>
<protein>
    <recommendedName>
        <fullName evidence="1">Integrase catalytic domain-containing protein</fullName>
    </recommendedName>
</protein>
<dbReference type="Proteomes" id="UP000596661">
    <property type="component" value="Chromosome 7"/>
</dbReference>
<dbReference type="GO" id="GO:0003676">
    <property type="term" value="F:nucleic acid binding"/>
    <property type="evidence" value="ECO:0007669"/>
    <property type="project" value="InterPro"/>
</dbReference>
<dbReference type="InterPro" id="IPR043502">
    <property type="entry name" value="DNA/RNA_pol_sf"/>
</dbReference>
<proteinExistence type="predicted"/>